<dbReference type="PANTHER" id="PTHR13673:SF0">
    <property type="entry name" value="VPS35 ENDOSOMAL PROTEIN-SORTING FACTOR-LIKE"/>
    <property type="match status" value="1"/>
</dbReference>
<dbReference type="PROSITE" id="PS50889">
    <property type="entry name" value="S4"/>
    <property type="match status" value="1"/>
</dbReference>
<dbReference type="SUPFAM" id="SSF55174">
    <property type="entry name" value="Alpha-L RNA-binding motif"/>
    <property type="match status" value="1"/>
</dbReference>
<dbReference type="GO" id="GO:0042254">
    <property type="term" value="P:ribosome biogenesis"/>
    <property type="evidence" value="ECO:0007669"/>
    <property type="project" value="UniProtKB-KW"/>
</dbReference>
<keyword evidence="7" id="KW-0967">Endosome</keyword>
<keyword evidence="10" id="KW-0539">Nucleus</keyword>
<feature type="domain" description="Small ribosomal subunit protein uS4 N-terminal" evidence="16">
    <location>
        <begin position="1198"/>
        <end position="1301"/>
    </location>
</feature>
<evidence type="ECO:0000256" key="3">
    <source>
        <dbReference type="ARBA" id="ARBA00007465"/>
    </source>
</evidence>
<comment type="subcellular location">
    <subcellularLocation>
        <location evidence="1">Endosome</location>
    </subcellularLocation>
    <subcellularLocation>
        <location evidence="2">Nucleus</location>
        <location evidence="2">Nucleolus</location>
    </subcellularLocation>
</comment>
<evidence type="ECO:0000256" key="13">
    <source>
        <dbReference type="ARBA" id="ARBA00072223"/>
    </source>
</evidence>
<sequence>MNGQKFHSKIDDGLFDDSLVTWKWKARNRSWQTEAETWACSKAEVLIDPLTTFRKKRSVVKKLEAKEEESGDPEFADPLGATVEERNKGSILLLEELPIISKRKDEPKLTNTLISKEDETITTMEKELPGFVTWSSKKLEILKSFSDTENSKISYLHCVPDLKKTDVSFIKRAAQRLEQLEDISGWKKLTERTQEENLIKINELGKNLEIAWAKEKKIESVNIAVELANVLKFASAPDSYPRQFVLVTDVLDKFGQLVYDRLYTKANKERAEAGLNQLPNDFTADDVPRQTRDVAKNWFCKIGCITELLPRFYVETSLIGCIRFLDEDSLSVNLLRLAKIPASLSNPLVSCYARVYLCRVAMRLTPNDRTPHWRCLTDWINTVSIQLTPAFVPALEWIIQCVTYNATTYGELQMLWDLCEDDEERATFLLPFLRAVPSSYLAEHALSVCELITAGKNMSSMELCVFGKRLMENNITDELKRIILKHCWQKVVHLRSVRDFIDCSVVWIKFAVRYFSLNEVAIMLETVIKQITPDKKYEAFMEELLCILENITQGTDNMIDLFGLQHFRTLINLFRSTQQRGNCAVTLLSSFICSSELSSSDDFQLANQILDICQMLHDSLNALSTDEEKQEATFYIIRSLDRFRLETDPERALDFYVDARASFSNLDAVIAVSTKVCALGLYIIRLGKISHTGETFLRACIAYAFITTASLSNSAAKIEIYIQAGMLSLVSNSLPQADAILKSSVEVLAAAHDLKASAYRSVCSSFLAFLVLVPDPPNKIPLYIFNAFLNAIARYPWRNESLEHGHVLLDCICYLSIMNQSELPYRIVYGGVQSNDTLYGGIKEFIESIEEKCEVVMGRLEDIYKQDRHKLTQLAIEILELILSLGDVEVVTLSSFGNKHFDMDDFILPEEIDEENTDSIDLDFDGNESNVPTGDDQKLVPESEIELSVVHCAEAMSETLQKYEKVKKRIAELDHLAMQRQKLNSGSSVLIIRLQNNSLFEMIDWHLALTTSLYQTAANEEKDKIFTKVIPVEQLSQHSEFSYETFCTTKLPISLFFRVHLFKCIHFSENREPRAFRVALEPVYLTHWDTVTVVATPENSTNRAVLYERVEEEQKITVPEALVYLICDEEETEEALLKWIINTPSEGCESINCIVLDDDSISWPFVIKVKKQGLNYDVVLRMKNAKLRCVLHLKMVRKLKFHEKKLLKKVDFISWELDNNIHEARILRRYHIKNRHHYSLYNTLAADIREIALKLKELPLNDPFRLKSVREFLEKLYAIGLIPTADTLERASRVSASSFCRRRLPVVMKRLEMAETVRNASDLVEQGHVRVGVELVTDPAFLVTRNLQDSVTWTKDSKIRKHILNYNNERDDFLL</sequence>
<proteinExistence type="inferred from homology"/>
<keyword evidence="5" id="KW-0813">Transport</keyword>
<dbReference type="InterPro" id="IPR001912">
    <property type="entry name" value="Ribosomal_uS4_N"/>
</dbReference>
<name>A0A915PJ28_9BILA</name>
<dbReference type="InterPro" id="IPR036986">
    <property type="entry name" value="S4_RNA-bd_sf"/>
</dbReference>
<evidence type="ECO:0000256" key="1">
    <source>
        <dbReference type="ARBA" id="ARBA00004177"/>
    </source>
</evidence>
<dbReference type="GO" id="GO:0005730">
    <property type="term" value="C:nucleolus"/>
    <property type="evidence" value="ECO:0007669"/>
    <property type="project" value="UniProtKB-SubCell"/>
</dbReference>
<keyword evidence="6" id="KW-0690">Ribosome biogenesis</keyword>
<evidence type="ECO:0000256" key="11">
    <source>
        <dbReference type="ARBA" id="ARBA00023274"/>
    </source>
</evidence>
<comment type="similarity">
    <text evidence="3">Belongs to the universal ribosomal protein uS4 family.</text>
</comment>
<evidence type="ECO:0000256" key="4">
    <source>
        <dbReference type="ARBA" id="ARBA00010704"/>
    </source>
</evidence>
<feature type="domain" description="RNA-binding S4" evidence="15">
    <location>
        <begin position="1302"/>
        <end position="1368"/>
    </location>
</feature>
<evidence type="ECO:0000256" key="9">
    <source>
        <dbReference type="ARBA" id="ARBA00022927"/>
    </source>
</evidence>
<evidence type="ECO:0000259" key="16">
    <source>
        <dbReference type="SMART" id="SM01390"/>
    </source>
</evidence>
<evidence type="ECO:0000256" key="6">
    <source>
        <dbReference type="ARBA" id="ARBA00022517"/>
    </source>
</evidence>
<dbReference type="Proteomes" id="UP000887581">
    <property type="component" value="Unplaced"/>
</dbReference>
<dbReference type="GO" id="GO:0019843">
    <property type="term" value="F:rRNA binding"/>
    <property type="evidence" value="ECO:0007669"/>
    <property type="project" value="InterPro"/>
</dbReference>
<accession>A0A915PJ28</accession>
<evidence type="ECO:0000256" key="7">
    <source>
        <dbReference type="ARBA" id="ARBA00022753"/>
    </source>
</evidence>
<evidence type="ECO:0000256" key="12">
    <source>
        <dbReference type="ARBA" id="ARBA00069727"/>
    </source>
</evidence>
<organism evidence="17 18">
    <name type="scientific">Setaria digitata</name>
    <dbReference type="NCBI Taxonomy" id="48799"/>
    <lineage>
        <taxon>Eukaryota</taxon>
        <taxon>Metazoa</taxon>
        <taxon>Ecdysozoa</taxon>
        <taxon>Nematoda</taxon>
        <taxon>Chromadorea</taxon>
        <taxon>Rhabditida</taxon>
        <taxon>Spirurina</taxon>
        <taxon>Spiruromorpha</taxon>
        <taxon>Filarioidea</taxon>
        <taxon>Setariidae</taxon>
        <taxon>Setaria</taxon>
    </lineage>
</organism>
<dbReference type="GO" id="GO:0015031">
    <property type="term" value="P:protein transport"/>
    <property type="evidence" value="ECO:0007669"/>
    <property type="project" value="UniProtKB-KW"/>
</dbReference>
<evidence type="ECO:0000256" key="2">
    <source>
        <dbReference type="ARBA" id="ARBA00004604"/>
    </source>
</evidence>
<dbReference type="GO" id="GO:1990904">
    <property type="term" value="C:ribonucleoprotein complex"/>
    <property type="evidence" value="ECO:0007669"/>
    <property type="project" value="UniProtKB-KW"/>
</dbReference>
<dbReference type="CDD" id="cd00165">
    <property type="entry name" value="S4"/>
    <property type="match status" value="1"/>
</dbReference>
<dbReference type="Pfam" id="PF01479">
    <property type="entry name" value="S4"/>
    <property type="match status" value="1"/>
</dbReference>
<keyword evidence="17" id="KW-1185">Reference proteome</keyword>
<dbReference type="WBParaSite" id="sdigi.contig191.g5899.t1">
    <property type="protein sequence ID" value="sdigi.contig191.g5899.t1"/>
    <property type="gene ID" value="sdigi.contig191.g5899"/>
</dbReference>
<evidence type="ECO:0000256" key="5">
    <source>
        <dbReference type="ARBA" id="ARBA00022448"/>
    </source>
</evidence>
<dbReference type="InterPro" id="IPR002942">
    <property type="entry name" value="S4_RNA-bd"/>
</dbReference>
<dbReference type="Gene3D" id="3.10.290.10">
    <property type="entry name" value="RNA-binding S4 domain"/>
    <property type="match status" value="1"/>
</dbReference>
<evidence type="ECO:0000256" key="10">
    <source>
        <dbReference type="ARBA" id="ARBA00023242"/>
    </source>
</evidence>
<dbReference type="GO" id="GO:0032456">
    <property type="term" value="P:endocytic recycling"/>
    <property type="evidence" value="ECO:0007669"/>
    <property type="project" value="InterPro"/>
</dbReference>
<protein>
    <recommendedName>
        <fullName evidence="12">U3 small nucleolar ribonucleoprotein protein IMP3</fullName>
    </recommendedName>
    <alternativeName>
        <fullName evidence="13">U3 small nucleolar ribonucleoprotein protein imp3</fullName>
    </alternativeName>
</protein>
<dbReference type="FunFam" id="3.10.290.10:FF:000006">
    <property type="entry name" value="U3 small nucleolar ribonucleoprotein IMP3"/>
    <property type="match status" value="1"/>
</dbReference>
<keyword evidence="11" id="KW-0687">Ribonucleoprotein</keyword>
<comment type="similarity">
    <text evidence="4">Belongs to the VPS35L family.</text>
</comment>
<dbReference type="GO" id="GO:0005768">
    <property type="term" value="C:endosome"/>
    <property type="evidence" value="ECO:0007669"/>
    <property type="project" value="UniProtKB-SubCell"/>
</dbReference>
<evidence type="ECO:0000256" key="8">
    <source>
        <dbReference type="ARBA" id="ARBA00022884"/>
    </source>
</evidence>
<dbReference type="PANTHER" id="PTHR13673">
    <property type="entry name" value="ESOPHAGEAL CANCER ASSOCIATED PROTEIN"/>
    <property type="match status" value="1"/>
</dbReference>
<evidence type="ECO:0000256" key="14">
    <source>
        <dbReference type="PROSITE-ProRule" id="PRU00182"/>
    </source>
</evidence>
<dbReference type="SMART" id="SM01390">
    <property type="entry name" value="Ribosomal_S4"/>
    <property type="match status" value="1"/>
</dbReference>
<dbReference type="InterPro" id="IPR029705">
    <property type="entry name" value="VPS35L"/>
</dbReference>
<keyword evidence="9" id="KW-0653">Protein transport</keyword>
<keyword evidence="8 14" id="KW-0694">RNA-binding</keyword>
<dbReference type="SMART" id="SM00363">
    <property type="entry name" value="S4"/>
    <property type="match status" value="1"/>
</dbReference>
<evidence type="ECO:0000313" key="17">
    <source>
        <dbReference type="Proteomes" id="UP000887581"/>
    </source>
</evidence>
<evidence type="ECO:0000259" key="15">
    <source>
        <dbReference type="SMART" id="SM00363"/>
    </source>
</evidence>
<evidence type="ECO:0000313" key="18">
    <source>
        <dbReference type="WBParaSite" id="sdigi.contig191.g5899.t1"/>
    </source>
</evidence>
<dbReference type="Pfam" id="PF00163">
    <property type="entry name" value="Ribosomal_S4"/>
    <property type="match status" value="1"/>
</dbReference>
<reference evidence="18" key="1">
    <citation type="submission" date="2022-11" db="UniProtKB">
        <authorList>
            <consortium name="WormBaseParasite"/>
        </authorList>
    </citation>
    <scope>IDENTIFICATION</scope>
</reference>